<dbReference type="SUPFAM" id="SSF54523">
    <property type="entry name" value="Pili subunits"/>
    <property type="match status" value="1"/>
</dbReference>
<evidence type="ECO:0008006" key="3">
    <source>
        <dbReference type="Google" id="ProtNLM"/>
    </source>
</evidence>
<evidence type="ECO:0000313" key="2">
    <source>
        <dbReference type="EMBL" id="SVE26328.1"/>
    </source>
</evidence>
<evidence type="ECO:0000256" key="1">
    <source>
        <dbReference type="SAM" id="Phobius"/>
    </source>
</evidence>
<dbReference type="InterPro" id="IPR012902">
    <property type="entry name" value="N_methyl_site"/>
</dbReference>
<feature type="non-terminal residue" evidence="2">
    <location>
        <position position="152"/>
    </location>
</feature>
<gene>
    <name evidence="2" type="ORF">METZ01_LOCUS479182</name>
</gene>
<dbReference type="EMBL" id="UINC01205244">
    <property type="protein sequence ID" value="SVE26328.1"/>
    <property type="molecule type" value="Genomic_DNA"/>
</dbReference>
<feature type="transmembrane region" description="Helical" evidence="1">
    <location>
        <begin position="6"/>
        <end position="29"/>
    </location>
</feature>
<keyword evidence="1" id="KW-0812">Transmembrane</keyword>
<sequence>MNKKAFTLIELLVVIAIIGILAAMLLPVLARSKANRVKCTGNLGTINKALNDFANDTENANRYPWNCLDIQEAEHFGSNSDDIQSLGRILAVPAVKNSLGDGKALLSPCDPSRAQANEVAVGVWNTFKSTGDGITVEAISYVLLDGADALRP</sequence>
<dbReference type="Gene3D" id="3.30.700.10">
    <property type="entry name" value="Glycoprotein, Type 4 Pilin"/>
    <property type="match status" value="1"/>
</dbReference>
<reference evidence="2" key="1">
    <citation type="submission" date="2018-05" db="EMBL/GenBank/DDBJ databases">
        <authorList>
            <person name="Lanie J.A."/>
            <person name="Ng W.-L."/>
            <person name="Kazmierczak K.M."/>
            <person name="Andrzejewski T.M."/>
            <person name="Davidsen T.M."/>
            <person name="Wayne K.J."/>
            <person name="Tettelin H."/>
            <person name="Glass J.I."/>
            <person name="Rusch D."/>
            <person name="Podicherti R."/>
            <person name="Tsui H.-C.T."/>
            <person name="Winkler M.E."/>
        </authorList>
    </citation>
    <scope>NUCLEOTIDE SEQUENCE</scope>
</reference>
<dbReference type="NCBIfam" id="TIGR02532">
    <property type="entry name" value="IV_pilin_GFxxxE"/>
    <property type="match status" value="1"/>
</dbReference>
<dbReference type="PANTHER" id="PTHR30093">
    <property type="entry name" value="GENERAL SECRETION PATHWAY PROTEIN G"/>
    <property type="match status" value="1"/>
</dbReference>
<dbReference type="AlphaFoldDB" id="A0A383C3Z2"/>
<organism evidence="2">
    <name type="scientific">marine metagenome</name>
    <dbReference type="NCBI Taxonomy" id="408172"/>
    <lineage>
        <taxon>unclassified sequences</taxon>
        <taxon>metagenomes</taxon>
        <taxon>ecological metagenomes</taxon>
    </lineage>
</organism>
<proteinExistence type="predicted"/>
<keyword evidence="1" id="KW-1133">Transmembrane helix</keyword>
<protein>
    <recommendedName>
        <fullName evidence="3">Type II secretion system protein GspG C-terminal domain-containing protein</fullName>
    </recommendedName>
</protein>
<name>A0A383C3Z2_9ZZZZ</name>
<keyword evidence="1" id="KW-0472">Membrane</keyword>
<dbReference type="InterPro" id="IPR045584">
    <property type="entry name" value="Pilin-like"/>
</dbReference>
<dbReference type="Pfam" id="PF07963">
    <property type="entry name" value="N_methyl"/>
    <property type="match status" value="1"/>
</dbReference>
<accession>A0A383C3Z2</accession>